<evidence type="ECO:0000256" key="1">
    <source>
        <dbReference type="SAM" id="MobiDB-lite"/>
    </source>
</evidence>
<accession>A0A6C0AUY9</accession>
<name>A0A6C0AUY9_9ZZZZ</name>
<organism evidence="2">
    <name type="scientific">viral metagenome</name>
    <dbReference type="NCBI Taxonomy" id="1070528"/>
    <lineage>
        <taxon>unclassified sequences</taxon>
        <taxon>metagenomes</taxon>
        <taxon>organismal metagenomes</taxon>
    </lineage>
</organism>
<reference evidence="2" key="1">
    <citation type="journal article" date="2020" name="Nature">
        <title>Giant virus diversity and host interactions through global metagenomics.</title>
        <authorList>
            <person name="Schulz F."/>
            <person name="Roux S."/>
            <person name="Paez-Espino D."/>
            <person name="Jungbluth S."/>
            <person name="Walsh D.A."/>
            <person name="Denef V.J."/>
            <person name="McMahon K.D."/>
            <person name="Konstantinidis K.T."/>
            <person name="Eloe-Fadrosh E.A."/>
            <person name="Kyrpides N.C."/>
            <person name="Woyke T."/>
        </authorList>
    </citation>
    <scope>NUCLEOTIDE SEQUENCE</scope>
    <source>
        <strain evidence="2">GVMAG-S-1103017-74</strain>
    </source>
</reference>
<dbReference type="EMBL" id="MN740865">
    <property type="protein sequence ID" value="QHS83045.1"/>
    <property type="molecule type" value="Genomic_DNA"/>
</dbReference>
<protein>
    <submittedName>
        <fullName evidence="2">Uncharacterized protein</fullName>
    </submittedName>
</protein>
<feature type="region of interest" description="Disordered" evidence="1">
    <location>
        <begin position="215"/>
        <end position="265"/>
    </location>
</feature>
<proteinExistence type="predicted"/>
<dbReference type="AlphaFoldDB" id="A0A6C0AUY9"/>
<sequence>MAHEARTARDMMYHARNFQDADNYLHGAEPLHAELLRAYDARRRGVSLGNVVTFVLAQRDQGRVAPRMEQHLLRIAFRTRDYDAAKALLTSPAARDLDVAGVVTAHFTAVPRARSATNAFISSAAVRNDVAVLLVVLRAAADAGADDLVRHVITSTCATGSRDAVHAVTTAAPPRFTRREGLQDCMRAARTNRARDSIAQQLQWTLRRRIALHRRERRMQDRPGEFARGALDRGAAPPRRQRRRMWESDEPGAAATRGDDGRDTK</sequence>
<evidence type="ECO:0000313" key="2">
    <source>
        <dbReference type="EMBL" id="QHS83045.1"/>
    </source>
</evidence>